<dbReference type="SUPFAM" id="SSF50199">
    <property type="entry name" value="Staphylococcal nuclease"/>
    <property type="match status" value="5"/>
</dbReference>
<protein>
    <submittedName>
        <fullName evidence="6">Transcription factor</fullName>
    </submittedName>
</protein>
<accession>A0ABR1FDQ2</accession>
<sequence>MTLFAAKVKAALSGDTLVLTPARPPQPGKAPSERILALAYVSAPRIRRDEPDEPFAFQSREHLRLLLVGQVVQCEVLYTVPSSNREYGVVYLTDPDGSRSNVAENLISSGTVRVRDRGGKPDAAAEQNDLLDRYRALESAAAEAAFGVHSSQIESFQTLSEIPADFVATYKGKSLEAIVERIFNGDRILARIVLPGLHIQVPLLLAGIRAPRSSPSNPDSPDNAEPYGDIAKLYVEARLLQRSVTVEVLGASQQGALIAVVRHPAGVIAEKLLEAGLASVSDWQSNILGAAAMGTLRTAERTARAKGLNIWHGTTVAASSSSAGSGSDKSYSAVVARIISADTLVVRNAKTNDEKVVQLASVRGPRASDPKQQSYVAAAREFVRKLAIGKHVKVTLLHTRPKSDNFDERDIVTVELAKAPAGHSSPDLATIVVEAGYATVIRHRKGEVDDRSPIWDELLEKEGAAIKAKAGFHSGVALPPDRVVNASESNARAAAFLPSLQRQKRVPAIVEFVNTGSRLRLLLPRENARIKFILAGITTPRVAMANSSEKSEPFGDEAREFSARRLLQRDVEIDVTHADHSGGFFGLLHVPGTKDTFAKALLEEGLATFDEYSAQEAGVASQFRAAEEVATQAKKGIWKEDKGKAKAAVAAPVAAPVAAAAAVASGPSNKEYLNIAVTHVADDGSFSYVILNDSLTKLKSLTSTLSSTAPAPLANARPRVGDLVSYILPETTLPARFKVASLDIPKKQASLVSIDFGTKVPAAPFAKLRALPPSCSPATSGVPALARPGVLRIVKFPEFADEYLDDAVTVFYDLVWTAPEVLVSSAPGTVKRLVAVTDGTSNADGVPTIELVDAAAMDKSINARLAEDGWVYVPSDKALRRSPERVVIGSDTLSELRRAAEAAKLERKGIWEYGDATPDDE</sequence>
<feature type="domain" description="TNase-like" evidence="5">
    <location>
        <begin position="173"/>
        <end position="313"/>
    </location>
</feature>
<evidence type="ECO:0000313" key="7">
    <source>
        <dbReference type="Proteomes" id="UP001498771"/>
    </source>
</evidence>
<evidence type="ECO:0000256" key="3">
    <source>
        <dbReference type="ARBA" id="ARBA00022737"/>
    </source>
</evidence>
<evidence type="ECO:0000313" key="6">
    <source>
        <dbReference type="EMBL" id="KAK7207979.1"/>
    </source>
</evidence>
<feature type="domain" description="TNase-like" evidence="5">
    <location>
        <begin position="2"/>
        <end position="151"/>
    </location>
</feature>
<reference evidence="6 7" key="1">
    <citation type="submission" date="2024-03" db="EMBL/GenBank/DDBJ databases">
        <title>Genome-scale model development and genomic sequencing of the oleaginous clade Lipomyces.</title>
        <authorList>
            <consortium name="Lawrence Berkeley National Laboratory"/>
            <person name="Czajka J.J."/>
            <person name="Han Y."/>
            <person name="Kim J."/>
            <person name="Mondo S.J."/>
            <person name="Hofstad B.A."/>
            <person name="Robles A."/>
            <person name="Haridas S."/>
            <person name="Riley R."/>
            <person name="LaButti K."/>
            <person name="Pangilinan J."/>
            <person name="Andreopoulos W."/>
            <person name="Lipzen A."/>
            <person name="Yan J."/>
            <person name="Wang M."/>
            <person name="Ng V."/>
            <person name="Grigoriev I.V."/>
            <person name="Spatafora J.W."/>
            <person name="Magnuson J.K."/>
            <person name="Baker S.E."/>
            <person name="Pomraning K.R."/>
        </authorList>
    </citation>
    <scope>NUCLEOTIDE SEQUENCE [LARGE SCALE GENOMIC DNA]</scope>
    <source>
        <strain evidence="6 7">Phaff 52-87</strain>
    </source>
</reference>
<dbReference type="InterPro" id="IPR016685">
    <property type="entry name" value="Silence_cplx_Nase-comp_TudorSN"/>
</dbReference>
<dbReference type="InterPro" id="IPR035437">
    <property type="entry name" value="SNase_OB-fold_sf"/>
</dbReference>
<dbReference type="Proteomes" id="UP001498771">
    <property type="component" value="Unassembled WGS sequence"/>
</dbReference>
<dbReference type="Gene3D" id="2.30.30.140">
    <property type="match status" value="1"/>
</dbReference>
<dbReference type="PROSITE" id="PS50830">
    <property type="entry name" value="TNASE_3"/>
    <property type="match status" value="4"/>
</dbReference>
<feature type="domain" description="TNase-like" evidence="5">
    <location>
        <begin position="329"/>
        <end position="475"/>
    </location>
</feature>
<dbReference type="PIRSF" id="PIRSF017179">
    <property type="entry name" value="RISC-Tudor-SN"/>
    <property type="match status" value="1"/>
</dbReference>
<evidence type="ECO:0000256" key="4">
    <source>
        <dbReference type="PIRNR" id="PIRNR017179"/>
    </source>
</evidence>
<keyword evidence="3" id="KW-0677">Repeat</keyword>
<evidence type="ECO:0000256" key="2">
    <source>
        <dbReference type="ARBA" id="ARBA00022490"/>
    </source>
</evidence>
<proteinExistence type="predicted"/>
<evidence type="ECO:0000256" key="1">
    <source>
        <dbReference type="ARBA" id="ARBA00004496"/>
    </source>
</evidence>
<dbReference type="Gene3D" id="2.40.50.90">
    <property type="match status" value="5"/>
</dbReference>
<dbReference type="Pfam" id="PF00565">
    <property type="entry name" value="SNase"/>
    <property type="match status" value="3"/>
</dbReference>
<dbReference type="PANTHER" id="PTHR12302:SF2">
    <property type="entry name" value="STAPHYLOCOCCAL NUCLEASE DOMAIN-CONTAINING PROTEIN 1"/>
    <property type="match status" value="1"/>
</dbReference>
<dbReference type="GeneID" id="90039451"/>
<dbReference type="SMART" id="SM00318">
    <property type="entry name" value="SNc"/>
    <property type="match status" value="4"/>
</dbReference>
<gene>
    <name evidence="6" type="ORF">BZA70DRAFT_287308</name>
</gene>
<organism evidence="6 7">
    <name type="scientific">Myxozyma melibiosi</name>
    <dbReference type="NCBI Taxonomy" id="54550"/>
    <lineage>
        <taxon>Eukaryota</taxon>
        <taxon>Fungi</taxon>
        <taxon>Dikarya</taxon>
        <taxon>Ascomycota</taxon>
        <taxon>Saccharomycotina</taxon>
        <taxon>Lipomycetes</taxon>
        <taxon>Lipomycetales</taxon>
        <taxon>Lipomycetaceae</taxon>
        <taxon>Myxozyma</taxon>
    </lineage>
</organism>
<dbReference type="PANTHER" id="PTHR12302">
    <property type="entry name" value="EBNA2 BINDING PROTEIN P100"/>
    <property type="match status" value="1"/>
</dbReference>
<dbReference type="EMBL" id="JBBJBU010000001">
    <property type="protein sequence ID" value="KAK7207979.1"/>
    <property type="molecule type" value="Genomic_DNA"/>
</dbReference>
<keyword evidence="7" id="KW-1185">Reference proteome</keyword>
<dbReference type="RefSeq" id="XP_064771012.1">
    <property type="nucleotide sequence ID" value="XM_064913939.1"/>
</dbReference>
<comment type="subcellular location">
    <subcellularLocation>
        <location evidence="1 4">Cytoplasm</location>
    </subcellularLocation>
</comment>
<keyword evidence="2 4" id="KW-0963">Cytoplasm</keyword>
<name>A0ABR1FDQ2_9ASCO</name>
<comment type="caution">
    <text evidence="6">The sequence shown here is derived from an EMBL/GenBank/DDBJ whole genome shotgun (WGS) entry which is preliminary data.</text>
</comment>
<feature type="domain" description="TNase-like" evidence="5">
    <location>
        <begin position="504"/>
        <end position="640"/>
    </location>
</feature>
<evidence type="ECO:0000259" key="5">
    <source>
        <dbReference type="PROSITE" id="PS50830"/>
    </source>
</evidence>
<dbReference type="InterPro" id="IPR016071">
    <property type="entry name" value="Staphylococal_nuclease_OB-fold"/>
</dbReference>